<keyword evidence="3" id="KW-1185">Reference proteome</keyword>
<evidence type="ECO:0000256" key="1">
    <source>
        <dbReference type="SAM" id="MobiDB-lite"/>
    </source>
</evidence>
<accession>A0ABQ7IH00</accession>
<dbReference type="RefSeq" id="XP_038808485.1">
    <property type="nucleotide sequence ID" value="XM_038955307.1"/>
</dbReference>
<name>A0ABQ7IH00_9HELO</name>
<organism evidence="2 3">
    <name type="scientific">Botrytis deweyae</name>
    <dbReference type="NCBI Taxonomy" id="2478750"/>
    <lineage>
        <taxon>Eukaryota</taxon>
        <taxon>Fungi</taxon>
        <taxon>Dikarya</taxon>
        <taxon>Ascomycota</taxon>
        <taxon>Pezizomycotina</taxon>
        <taxon>Leotiomycetes</taxon>
        <taxon>Helotiales</taxon>
        <taxon>Sclerotiniaceae</taxon>
        <taxon>Botrytis</taxon>
    </lineage>
</organism>
<gene>
    <name evidence="2" type="ORF">EAE98_007684</name>
</gene>
<dbReference type="Proteomes" id="UP000783213">
    <property type="component" value="Unassembled WGS sequence"/>
</dbReference>
<sequence length="225" mass="26345">MAFHPAQTWYPSFHDIQPNPNLPFSNNTPPIIDIPLNSREIQYREICGMLKYTQDNTRQVTRDEKKYARALRVALVRLRVGGGEGRDGRERMRKVVVLRKVVRSHQEYRKNLRVCEGVLWRKEYELKRMLRLRVGGIGNADYYEGRNWWFVAGEEESDDEDEDEDEDGEGEDDEDEVDEVDEVDEEDDEDGEEGIDEGDEVEGTEGMELECWSEEDEDLEMEMEG</sequence>
<comment type="caution">
    <text evidence="2">The sequence shown here is derived from an EMBL/GenBank/DDBJ whole genome shotgun (WGS) entry which is preliminary data.</text>
</comment>
<feature type="region of interest" description="Disordered" evidence="1">
    <location>
        <begin position="154"/>
        <end position="225"/>
    </location>
</feature>
<dbReference type="EMBL" id="RCSX01000018">
    <property type="protein sequence ID" value="KAF7923866.1"/>
    <property type="molecule type" value="Genomic_DNA"/>
</dbReference>
<evidence type="ECO:0000313" key="2">
    <source>
        <dbReference type="EMBL" id="KAF7923866.1"/>
    </source>
</evidence>
<protein>
    <submittedName>
        <fullName evidence="2">Uncharacterized protein</fullName>
    </submittedName>
</protein>
<proteinExistence type="predicted"/>
<reference evidence="2 3" key="1">
    <citation type="journal article" date="2020" name="Genome Biol. Evol.">
        <title>Comparative genomics of Sclerotiniaceae.</title>
        <authorList>
            <person name="Valero Jimenez C.A."/>
            <person name="Steentjes M."/>
            <person name="Scholten O.E."/>
            <person name="Van Kan J.A.L."/>
        </authorList>
    </citation>
    <scope>NUCLEOTIDE SEQUENCE [LARGE SCALE GENOMIC DNA]</scope>
    <source>
        <strain evidence="2 3">B1</strain>
    </source>
</reference>
<evidence type="ECO:0000313" key="3">
    <source>
        <dbReference type="Proteomes" id="UP000783213"/>
    </source>
</evidence>
<dbReference type="GeneID" id="62234457"/>